<dbReference type="OrthoDB" id="793934at2"/>
<name>A0A1H8J239_9SPHI</name>
<gene>
    <name evidence="1" type="ORF">SAMN05192574_1049</name>
</gene>
<protein>
    <submittedName>
        <fullName evidence="1">Uncharacterized protein</fullName>
    </submittedName>
</protein>
<sequence>MQKRVIILCYRKIIDIRSVKQWDKLVFESTYLEFKMQAQNFSQGTDYTSYAQLLRNVPNAQRLSGMVTPSVTGYIQQLGSIMPDILNNIGRRFLTFSKFQLEIINSDINDKEKHQVAVNFYSEPLVWHDTIDNYLLVSGHSPENQSAAENNVVATNLMQLQPYINISSLQYHN</sequence>
<dbReference type="Proteomes" id="UP000198942">
    <property type="component" value="Unassembled WGS sequence"/>
</dbReference>
<accession>A0A1H8J239</accession>
<evidence type="ECO:0000313" key="2">
    <source>
        <dbReference type="Proteomes" id="UP000198942"/>
    </source>
</evidence>
<reference evidence="2" key="1">
    <citation type="submission" date="2016-10" db="EMBL/GenBank/DDBJ databases">
        <authorList>
            <person name="Varghese N."/>
            <person name="Submissions S."/>
        </authorList>
    </citation>
    <scope>NUCLEOTIDE SEQUENCE [LARGE SCALE GENOMIC DNA]</scope>
    <source>
        <strain evidence="2">Gh-48</strain>
    </source>
</reference>
<dbReference type="AlphaFoldDB" id="A0A1H8J239"/>
<dbReference type="RefSeq" id="WP_091211134.1">
    <property type="nucleotide sequence ID" value="NZ_FOCL01000004.1"/>
</dbReference>
<evidence type="ECO:0000313" key="1">
    <source>
        <dbReference type="EMBL" id="SEN74782.1"/>
    </source>
</evidence>
<keyword evidence="2" id="KW-1185">Reference proteome</keyword>
<organism evidence="1 2">
    <name type="scientific">Mucilaginibacter gossypiicola</name>
    <dbReference type="NCBI Taxonomy" id="551995"/>
    <lineage>
        <taxon>Bacteria</taxon>
        <taxon>Pseudomonadati</taxon>
        <taxon>Bacteroidota</taxon>
        <taxon>Sphingobacteriia</taxon>
        <taxon>Sphingobacteriales</taxon>
        <taxon>Sphingobacteriaceae</taxon>
        <taxon>Mucilaginibacter</taxon>
    </lineage>
</organism>
<dbReference type="EMBL" id="FOCL01000004">
    <property type="protein sequence ID" value="SEN74782.1"/>
    <property type="molecule type" value="Genomic_DNA"/>
</dbReference>
<dbReference type="STRING" id="551995.SAMN05192574_1049"/>
<proteinExistence type="predicted"/>